<accession>A0A7S4G916</accession>
<feature type="transmembrane region" description="Helical" evidence="1">
    <location>
        <begin position="164"/>
        <end position="183"/>
    </location>
</feature>
<evidence type="ECO:0008006" key="3">
    <source>
        <dbReference type="Google" id="ProtNLM"/>
    </source>
</evidence>
<feature type="transmembrane region" description="Helical" evidence="1">
    <location>
        <begin position="113"/>
        <end position="132"/>
    </location>
</feature>
<name>A0A7S4G916_9EUGL</name>
<keyword evidence="1" id="KW-1133">Transmembrane helix</keyword>
<dbReference type="AlphaFoldDB" id="A0A7S4G916"/>
<feature type="transmembrane region" description="Helical" evidence="1">
    <location>
        <begin position="555"/>
        <end position="576"/>
    </location>
</feature>
<feature type="transmembrane region" description="Helical" evidence="1">
    <location>
        <begin position="308"/>
        <end position="326"/>
    </location>
</feature>
<feature type="transmembrane region" description="Helical" evidence="1">
    <location>
        <begin position="75"/>
        <end position="101"/>
    </location>
</feature>
<feature type="transmembrane region" description="Helical" evidence="1">
    <location>
        <begin position="258"/>
        <end position="280"/>
    </location>
</feature>
<proteinExistence type="predicted"/>
<feature type="transmembrane region" description="Helical" evidence="1">
    <location>
        <begin position="190"/>
        <end position="209"/>
    </location>
</feature>
<keyword evidence="1" id="KW-0472">Membrane</keyword>
<feature type="transmembrane region" description="Helical" evidence="1">
    <location>
        <begin position="50"/>
        <end position="69"/>
    </location>
</feature>
<evidence type="ECO:0000256" key="1">
    <source>
        <dbReference type="SAM" id="Phobius"/>
    </source>
</evidence>
<organism evidence="2">
    <name type="scientific">Eutreptiella gymnastica</name>
    <dbReference type="NCBI Taxonomy" id="73025"/>
    <lineage>
        <taxon>Eukaryota</taxon>
        <taxon>Discoba</taxon>
        <taxon>Euglenozoa</taxon>
        <taxon>Euglenida</taxon>
        <taxon>Spirocuta</taxon>
        <taxon>Euglenophyceae</taxon>
        <taxon>Eutreptiales</taxon>
        <taxon>Eutreptiaceae</taxon>
        <taxon>Eutreptiella</taxon>
    </lineage>
</organism>
<feature type="transmembrane region" description="Helical" evidence="1">
    <location>
        <begin position="372"/>
        <end position="393"/>
    </location>
</feature>
<feature type="transmembrane region" description="Helical" evidence="1">
    <location>
        <begin position="494"/>
        <end position="513"/>
    </location>
</feature>
<reference evidence="2" key="1">
    <citation type="submission" date="2021-01" db="EMBL/GenBank/DDBJ databases">
        <authorList>
            <person name="Corre E."/>
            <person name="Pelletier E."/>
            <person name="Niang G."/>
            <person name="Scheremetjew M."/>
            <person name="Finn R."/>
            <person name="Kale V."/>
            <person name="Holt S."/>
            <person name="Cochrane G."/>
            <person name="Meng A."/>
            <person name="Brown T."/>
            <person name="Cohen L."/>
        </authorList>
    </citation>
    <scope>NUCLEOTIDE SEQUENCE</scope>
    <source>
        <strain evidence="2">CCMP1594</strain>
    </source>
</reference>
<keyword evidence="1" id="KW-0812">Transmembrane</keyword>
<dbReference type="Pfam" id="PF07556">
    <property type="entry name" value="DUF1538"/>
    <property type="match status" value="2"/>
</dbReference>
<dbReference type="EMBL" id="HBJA01117698">
    <property type="protein sequence ID" value="CAE0829239.1"/>
    <property type="molecule type" value="Transcribed_RNA"/>
</dbReference>
<feature type="transmembrane region" description="Helical" evidence="1">
    <location>
        <begin position="221"/>
        <end position="246"/>
    </location>
</feature>
<dbReference type="InterPro" id="IPR011435">
    <property type="entry name" value="UmpAB"/>
</dbReference>
<feature type="transmembrane region" description="Helical" evidence="1">
    <location>
        <begin position="525"/>
        <end position="549"/>
    </location>
</feature>
<feature type="transmembrane region" description="Helical" evidence="1">
    <location>
        <begin position="423"/>
        <end position="447"/>
    </location>
</feature>
<gene>
    <name evidence="2" type="ORF">EGYM00163_LOCUS40517</name>
</gene>
<evidence type="ECO:0000313" key="2">
    <source>
        <dbReference type="EMBL" id="CAE0829239.1"/>
    </source>
</evidence>
<sequence length="585" mass="61823">MEAARTSNGGGGTPMVEMGQCALEKGDSPIGEWEGWPSYLRHELCTQLRAVGPVSAFLFLVSFYLLGHLPRGTVGILLALGAVALGLQSFMFGLFHGLLPLGDRVGTEMPHHLSLIPILLIAFGMGVLVTYAEPALGVVQTLGAFIMKEEAPYLVYLLSGSGQSWLTLAVAIGVGLAVVVGLLRIHHDNRLAPIIFGLVFVTISLTLYVDMCTDKREVVALAWDLGAITTGPVTVPMVLAIGMGLTKGMGREPTPDQSFGVVTLASLMPVNTVLLFALGLNKASIASAQGPVPIEKNTFGIRDVVEDAFGATQAVVPLICFVFLILRTLLRQPISGHAIEVRRTDHSAEHMQHEAELHPDTVRSPNRGPKPFVSGNMSLCWVWLGLVLFAIGMRYGLNELGDRVGAVIPATFRKLPSLPGSPFYSHGVGVVLSFATAFIMGFGATLAEPALQAMAVTVEELTHDGLSVNQVVLSVAVGVGTGLGLGVLKLIYHIPLAPLLYLLYGLGLALTAMSDDTIVSIAWDSGGVTTDAITVPMVLSLGLGFGGALRYPNSFGLLALASICPIISVLICALLFQTKKHPLAD</sequence>
<protein>
    <recommendedName>
        <fullName evidence="3">DUF1538 domain-containing protein</fullName>
    </recommendedName>
</protein>